<dbReference type="AlphaFoldDB" id="A0A1J1H3P4"/>
<reference evidence="1 2" key="1">
    <citation type="submission" date="2015-04" db="EMBL/GenBank/DDBJ databases">
        <authorList>
            <consortium name="Pathogen Informatics"/>
        </authorList>
    </citation>
    <scope>NUCLEOTIDE SEQUENCE [LARGE SCALE GENOMIC DNA]</scope>
    <source>
        <strain evidence="1 2">SGS1</strain>
    </source>
</reference>
<dbReference type="Proteomes" id="UP000220158">
    <property type="component" value="Chromosome 6"/>
</dbReference>
<gene>
    <name evidence="1" type="ORF">PRELSG_0615900</name>
</gene>
<dbReference type="KEGG" id="prel:PRELSG_0615900"/>
<dbReference type="EMBL" id="LN835301">
    <property type="protein sequence ID" value="CRG99184.1"/>
    <property type="molecule type" value="Genomic_DNA"/>
</dbReference>
<dbReference type="RefSeq" id="XP_028532192.1">
    <property type="nucleotide sequence ID" value="XM_028675621.1"/>
</dbReference>
<dbReference type="OrthoDB" id="386332at2759"/>
<accession>A0A1J1H3P4</accession>
<name>A0A1J1H3P4_PLARL</name>
<dbReference type="VEuPathDB" id="PlasmoDB:PRELSG_0615900"/>
<keyword evidence="2" id="KW-1185">Reference proteome</keyword>
<organism evidence="1 2">
    <name type="scientific">Plasmodium relictum</name>
    <dbReference type="NCBI Taxonomy" id="85471"/>
    <lineage>
        <taxon>Eukaryota</taxon>
        <taxon>Sar</taxon>
        <taxon>Alveolata</taxon>
        <taxon>Apicomplexa</taxon>
        <taxon>Aconoidasida</taxon>
        <taxon>Haemosporida</taxon>
        <taxon>Plasmodiidae</taxon>
        <taxon>Plasmodium</taxon>
        <taxon>Plasmodium (Haemamoeba)</taxon>
    </lineage>
</organism>
<dbReference type="GeneID" id="39735285"/>
<evidence type="ECO:0000313" key="1">
    <source>
        <dbReference type="EMBL" id="CRG99184.1"/>
    </source>
</evidence>
<proteinExistence type="predicted"/>
<evidence type="ECO:0000313" key="2">
    <source>
        <dbReference type="Proteomes" id="UP000220158"/>
    </source>
</evidence>
<protein>
    <submittedName>
        <fullName evidence="1">Uncharacterized protein</fullName>
    </submittedName>
</protein>
<sequence length="131" mass="15889">MDDYINEDLAIKHKAWDLHFKDKRRNNKFKYSKIKNKKYIVKWIKQKDNENLFERWLQIKTLNENYNSEEEREKEEAKKKIDGNVLSINNEKRKSCRLNLQNILKENTVKISYVDPPSDLSSEEIENDKNI</sequence>